<feature type="transmembrane region" description="Helical" evidence="6">
    <location>
        <begin position="209"/>
        <end position="228"/>
    </location>
</feature>
<evidence type="ECO:0000256" key="6">
    <source>
        <dbReference type="SAM" id="Phobius"/>
    </source>
</evidence>
<feature type="transmembrane region" description="Helical" evidence="6">
    <location>
        <begin position="265"/>
        <end position="281"/>
    </location>
</feature>
<dbReference type="SUPFAM" id="SSF103481">
    <property type="entry name" value="Multidrug resistance efflux transporter EmrE"/>
    <property type="match status" value="2"/>
</dbReference>
<feature type="transmembrane region" description="Helical" evidence="6">
    <location>
        <begin position="44"/>
        <end position="61"/>
    </location>
</feature>
<feature type="transmembrane region" description="Helical" evidence="6">
    <location>
        <begin position="130"/>
        <end position="147"/>
    </location>
</feature>
<feature type="transmembrane region" description="Helical" evidence="6">
    <location>
        <begin position="100"/>
        <end position="121"/>
    </location>
</feature>
<evidence type="ECO:0000256" key="2">
    <source>
        <dbReference type="ARBA" id="ARBA00009853"/>
    </source>
</evidence>
<dbReference type="GO" id="GO:0016020">
    <property type="term" value="C:membrane"/>
    <property type="evidence" value="ECO:0007669"/>
    <property type="project" value="UniProtKB-SubCell"/>
</dbReference>
<comment type="similarity">
    <text evidence="2">Belongs to the drug/metabolite transporter (DMT) superfamily. 10 TMS drug/metabolite exporter (DME) (TC 2.A.7.3) family.</text>
</comment>
<feature type="transmembrane region" description="Helical" evidence="6">
    <location>
        <begin position="240"/>
        <end position="259"/>
    </location>
</feature>
<keyword evidence="3 6" id="KW-0812">Transmembrane</keyword>
<gene>
    <name evidence="8" type="ORF">C7455_101385</name>
</gene>
<dbReference type="AlphaFoldDB" id="A0A316GNK3"/>
<dbReference type="EMBL" id="QGGW01000001">
    <property type="protein sequence ID" value="PWK62359.1"/>
    <property type="molecule type" value="Genomic_DNA"/>
</dbReference>
<dbReference type="PANTHER" id="PTHR22911:SF6">
    <property type="entry name" value="SOLUTE CARRIER FAMILY 35 MEMBER G1"/>
    <property type="match status" value="1"/>
</dbReference>
<evidence type="ECO:0000313" key="8">
    <source>
        <dbReference type="EMBL" id="PWK62359.1"/>
    </source>
</evidence>
<evidence type="ECO:0000313" key="9">
    <source>
        <dbReference type="Proteomes" id="UP000245708"/>
    </source>
</evidence>
<feature type="domain" description="EamA" evidence="7">
    <location>
        <begin position="26"/>
        <end position="143"/>
    </location>
</feature>
<dbReference type="Pfam" id="PF00892">
    <property type="entry name" value="EamA"/>
    <property type="match status" value="2"/>
</dbReference>
<comment type="caution">
    <text evidence="8">The sequence shown here is derived from an EMBL/GenBank/DDBJ whole genome shotgun (WGS) entry which is preliminary data.</text>
</comment>
<comment type="subcellular location">
    <subcellularLocation>
        <location evidence="1">Membrane</location>
        <topology evidence="1">Multi-pass membrane protein</topology>
    </subcellularLocation>
</comment>
<organism evidence="8 9">
    <name type="scientific">Roseicyclus mahoneyensis</name>
    <dbReference type="NCBI Taxonomy" id="164332"/>
    <lineage>
        <taxon>Bacteria</taxon>
        <taxon>Pseudomonadati</taxon>
        <taxon>Pseudomonadota</taxon>
        <taxon>Alphaproteobacteria</taxon>
        <taxon>Rhodobacterales</taxon>
        <taxon>Roseobacteraceae</taxon>
        <taxon>Roseicyclus</taxon>
    </lineage>
</organism>
<feature type="transmembrane region" description="Helical" evidence="6">
    <location>
        <begin position="12"/>
        <end position="32"/>
    </location>
</feature>
<sequence>MSDPAPPRSDNLRGAGWLIADMGLNIWALSIVKAVGADYPSVQIVFLRVVVGLVVILPWVWRDRGLLGHGAQWPLQALRVGLSALTLAASFYAIARVPFAVFSALNFTRPILLMVLAALLLSERITPRRWVAAGVAMVGALIAASPGTIAASWGLAALVLAVTTGTLAVIVTRRLKGTPEVVMMLVYTAGIGLVMAPFALWLWEPVAAEHWPFLIIVGIAAQLAQLCFIRAHWLGEAGVLGPVSYLSLVLSTAAGFFFFAEVPGWPLLAGAVLILAANLAVTRAR</sequence>
<keyword evidence="9" id="KW-1185">Reference proteome</keyword>
<dbReference type="OrthoDB" id="9815809at2"/>
<dbReference type="InterPro" id="IPR000620">
    <property type="entry name" value="EamA_dom"/>
</dbReference>
<reference evidence="8 9" key="1">
    <citation type="submission" date="2018-05" db="EMBL/GenBank/DDBJ databases">
        <title>Genomic Encyclopedia of Type Strains, Phase IV (KMG-IV): sequencing the most valuable type-strain genomes for metagenomic binning, comparative biology and taxonomic classification.</title>
        <authorList>
            <person name="Goeker M."/>
        </authorList>
    </citation>
    <scope>NUCLEOTIDE SEQUENCE [LARGE SCALE GENOMIC DNA]</scope>
    <source>
        <strain evidence="8 9">DSM 16097</strain>
    </source>
</reference>
<evidence type="ECO:0000256" key="1">
    <source>
        <dbReference type="ARBA" id="ARBA00004141"/>
    </source>
</evidence>
<evidence type="ECO:0000259" key="7">
    <source>
        <dbReference type="Pfam" id="PF00892"/>
    </source>
</evidence>
<evidence type="ECO:0000256" key="3">
    <source>
        <dbReference type="ARBA" id="ARBA00022692"/>
    </source>
</evidence>
<feature type="domain" description="EamA" evidence="7">
    <location>
        <begin position="153"/>
        <end position="279"/>
    </location>
</feature>
<evidence type="ECO:0000256" key="4">
    <source>
        <dbReference type="ARBA" id="ARBA00022989"/>
    </source>
</evidence>
<dbReference type="InterPro" id="IPR037185">
    <property type="entry name" value="EmrE-like"/>
</dbReference>
<feature type="transmembrane region" description="Helical" evidence="6">
    <location>
        <begin position="184"/>
        <end position="203"/>
    </location>
</feature>
<dbReference type="Proteomes" id="UP000245708">
    <property type="component" value="Unassembled WGS sequence"/>
</dbReference>
<evidence type="ECO:0000256" key="5">
    <source>
        <dbReference type="ARBA" id="ARBA00023136"/>
    </source>
</evidence>
<dbReference type="PANTHER" id="PTHR22911">
    <property type="entry name" value="ACYL-MALONYL CONDENSING ENZYME-RELATED"/>
    <property type="match status" value="1"/>
</dbReference>
<feature type="transmembrane region" description="Helical" evidence="6">
    <location>
        <begin position="153"/>
        <end position="172"/>
    </location>
</feature>
<proteinExistence type="inferred from homology"/>
<keyword evidence="4 6" id="KW-1133">Transmembrane helix</keyword>
<dbReference type="RefSeq" id="WP_109664730.1">
    <property type="nucleotide sequence ID" value="NZ_QGGW01000001.1"/>
</dbReference>
<accession>A0A316GNK3</accession>
<keyword evidence="5 6" id="KW-0472">Membrane</keyword>
<name>A0A316GNK3_9RHOB</name>
<protein>
    <submittedName>
        <fullName evidence="8">EamA-like transporter family protein</fullName>
    </submittedName>
</protein>